<organism evidence="2 3">
    <name type="scientific">Lysobacter enzymogenes</name>
    <dbReference type="NCBI Taxonomy" id="69"/>
    <lineage>
        <taxon>Bacteria</taxon>
        <taxon>Pseudomonadati</taxon>
        <taxon>Pseudomonadota</taxon>
        <taxon>Gammaproteobacteria</taxon>
        <taxon>Lysobacterales</taxon>
        <taxon>Lysobacteraceae</taxon>
        <taxon>Lysobacter</taxon>
    </lineage>
</organism>
<dbReference type="EMBL" id="AP014940">
    <property type="protein sequence ID" value="BAV98939.1"/>
    <property type="molecule type" value="Genomic_DNA"/>
</dbReference>
<feature type="region of interest" description="Disordered" evidence="1">
    <location>
        <begin position="13"/>
        <end position="33"/>
    </location>
</feature>
<protein>
    <submittedName>
        <fullName evidence="2">Uncharacterized protein</fullName>
    </submittedName>
</protein>
<dbReference type="AlphaFoldDB" id="A0AAU9AK75"/>
<evidence type="ECO:0000256" key="1">
    <source>
        <dbReference type="SAM" id="MobiDB-lite"/>
    </source>
</evidence>
<gene>
    <name evidence="2" type="ORF">LEN_3452</name>
</gene>
<evidence type="ECO:0000313" key="3">
    <source>
        <dbReference type="Proteomes" id="UP000218824"/>
    </source>
</evidence>
<sequence>MRERLNRAAIATRSLAQARGARKPAGGRGGARRRCANKLRQAFGAAAPPCPGPRCRANLDIS</sequence>
<dbReference type="Proteomes" id="UP000218824">
    <property type="component" value="Chromosome"/>
</dbReference>
<dbReference type="KEGG" id="lem:LEN_3452"/>
<evidence type="ECO:0000313" key="2">
    <source>
        <dbReference type="EMBL" id="BAV98939.1"/>
    </source>
</evidence>
<proteinExistence type="predicted"/>
<reference evidence="2 3" key="1">
    <citation type="journal article" date="2017" name="DNA Res.">
        <title>Complete genome sequence and expression profile of the commercial lytic enzyme producer Lysobacter enzymogenes M497-1.</title>
        <authorList>
            <person name="Takami H."/>
            <person name="Toyoda A."/>
            <person name="Uchiyama I."/>
            <person name="Itoh T."/>
            <person name="Takaki Y."/>
            <person name="Arai W."/>
            <person name="Nishi S."/>
            <person name="Kawai M."/>
            <person name="Shinya K."/>
            <person name="Ikeda H."/>
        </authorList>
    </citation>
    <scope>NUCLEOTIDE SEQUENCE [LARGE SCALE GENOMIC DNA]</scope>
    <source>
        <strain evidence="2 3">M497-1</strain>
    </source>
</reference>
<name>A0AAU9AK75_LYSEN</name>
<accession>A0AAU9AK75</accession>